<dbReference type="Proteomes" id="UP001241835">
    <property type="component" value="Segment"/>
</dbReference>
<keyword evidence="2" id="KW-1185">Reference proteome</keyword>
<organism evidence="1 2">
    <name type="scientific">Kehishuvirus sp. 'tikkala'</name>
    <dbReference type="NCBI Taxonomy" id="3028513"/>
    <lineage>
        <taxon>Viruses</taxon>
        <taxon>Duplodnaviria</taxon>
        <taxon>Heunggongvirae</taxon>
        <taxon>Uroviricota</taxon>
        <taxon>Caudoviricetes</taxon>
        <taxon>Crassvirales</taxon>
        <taxon>Steigviridae</taxon>
        <taxon>Asinivirinae</taxon>
        <taxon>Kehishuvirus</taxon>
    </lineage>
</organism>
<dbReference type="EMBL" id="OQ198717">
    <property type="protein sequence ID" value="WEU69826.1"/>
    <property type="molecule type" value="Genomic_DNA"/>
</dbReference>
<accession>A0AAF0IEV6</accession>
<name>A0AAF0IEV6_9CAUD</name>
<evidence type="ECO:0000313" key="1">
    <source>
        <dbReference type="EMBL" id="WEU69826.1"/>
    </source>
</evidence>
<reference evidence="1 2" key="1">
    <citation type="submission" date="2023-01" db="EMBL/GenBank/DDBJ databases">
        <title>New crAssphage isolates infecting Bacteroides cellulosilyticus.</title>
        <authorList>
            <person name="Papudeshi B."/>
            <person name="Vega A.A."/>
            <person name="Souza C."/>
            <person name="Giles S.K."/>
            <person name="Mallawaarachchi V."/>
            <person name="Roach M.J."/>
            <person name="An M."/>
            <person name="Jacobson N."/>
            <person name="McNair K."/>
            <person name="Mora M.F."/>
            <person name="Pastrana K."/>
            <person name="Leigh C."/>
            <person name="Cram C."/>
            <person name="Plewa W.S."/>
            <person name="Grigson S.R."/>
            <person name="Bouras G.S."/>
            <person name="Decewicz P."/>
            <person name="Luque A."/>
            <person name="Droit L."/>
            <person name="Handley S."/>
            <person name="Segall A.M."/>
            <person name="Dinsdale E.A."/>
            <person name="Edwards R.A."/>
        </authorList>
    </citation>
    <scope>NUCLEOTIDE SEQUENCE [LARGE SCALE GENOMIC DNA]</scope>
    <source>
        <strain evidence="1">Bc01</strain>
    </source>
</reference>
<proteinExistence type="predicted"/>
<evidence type="ECO:0000313" key="2">
    <source>
        <dbReference type="Proteomes" id="UP001241835"/>
    </source>
</evidence>
<protein>
    <submittedName>
        <fullName evidence="1">Uncharacterized protein</fullName>
    </submittedName>
</protein>
<sequence>MDVFIFVIIVVGLFLLQYGVGKPSERDRRRAEIQEEIWDLERKQDASYTSYSPSRQDRIDYLTQLLKEI</sequence>